<comment type="caution">
    <text evidence="1">The sequence shown here is derived from an EMBL/GenBank/DDBJ whole genome shotgun (WGS) entry which is preliminary data.</text>
</comment>
<protein>
    <submittedName>
        <fullName evidence="1">Uncharacterized protein</fullName>
    </submittedName>
</protein>
<reference evidence="1 2" key="1">
    <citation type="submission" date="2024-10" db="EMBL/GenBank/DDBJ databases">
        <authorList>
            <person name="Kim D."/>
        </authorList>
    </citation>
    <scope>NUCLEOTIDE SEQUENCE [LARGE SCALE GENOMIC DNA]</scope>
    <source>
        <strain evidence="1">BH-2024</strain>
    </source>
</reference>
<keyword evidence="2" id="KW-1185">Reference proteome</keyword>
<sequence>MRVYFPYYHGQPYKINVWYGEQILFEGEAVLLERARNSANNKRYWDIDPDALANLESKDLLFFYHHSEENHYYGCATVEVLRELADIAFSADEVKIFEQLDD</sequence>
<proteinExistence type="predicted"/>
<dbReference type="AlphaFoldDB" id="A0ABD2L7Q6"/>
<accession>A0ABD2L7Q6</accession>
<evidence type="ECO:0000313" key="2">
    <source>
        <dbReference type="Proteomes" id="UP001620626"/>
    </source>
</evidence>
<evidence type="ECO:0000313" key="1">
    <source>
        <dbReference type="EMBL" id="KAL3111256.1"/>
    </source>
</evidence>
<dbReference type="EMBL" id="JBICBT010000510">
    <property type="protein sequence ID" value="KAL3111256.1"/>
    <property type="molecule type" value="Genomic_DNA"/>
</dbReference>
<organism evidence="1 2">
    <name type="scientific">Heterodera trifolii</name>
    <dbReference type="NCBI Taxonomy" id="157864"/>
    <lineage>
        <taxon>Eukaryota</taxon>
        <taxon>Metazoa</taxon>
        <taxon>Ecdysozoa</taxon>
        <taxon>Nematoda</taxon>
        <taxon>Chromadorea</taxon>
        <taxon>Rhabditida</taxon>
        <taxon>Tylenchina</taxon>
        <taxon>Tylenchomorpha</taxon>
        <taxon>Tylenchoidea</taxon>
        <taxon>Heteroderidae</taxon>
        <taxon>Heteroderinae</taxon>
        <taxon>Heterodera</taxon>
    </lineage>
</organism>
<gene>
    <name evidence="1" type="ORF">niasHT_014310</name>
</gene>
<dbReference type="Proteomes" id="UP001620626">
    <property type="component" value="Unassembled WGS sequence"/>
</dbReference>
<name>A0ABD2L7Q6_9BILA</name>